<organism evidence="1 2">
    <name type="scientific">Olea europaea subsp. europaea</name>
    <dbReference type="NCBI Taxonomy" id="158383"/>
    <lineage>
        <taxon>Eukaryota</taxon>
        <taxon>Viridiplantae</taxon>
        <taxon>Streptophyta</taxon>
        <taxon>Embryophyta</taxon>
        <taxon>Tracheophyta</taxon>
        <taxon>Spermatophyta</taxon>
        <taxon>Magnoliopsida</taxon>
        <taxon>eudicotyledons</taxon>
        <taxon>Gunneridae</taxon>
        <taxon>Pentapetalae</taxon>
        <taxon>asterids</taxon>
        <taxon>lamiids</taxon>
        <taxon>Lamiales</taxon>
        <taxon>Oleaceae</taxon>
        <taxon>Oleeae</taxon>
        <taxon>Olea</taxon>
    </lineage>
</organism>
<dbReference type="EMBL" id="CACTIH010005446">
    <property type="protein sequence ID" value="CAA2993168.1"/>
    <property type="molecule type" value="Genomic_DNA"/>
</dbReference>
<gene>
    <name evidence="1" type="ORF">OLEA9_A037214</name>
</gene>
<reference evidence="1 2" key="1">
    <citation type="submission" date="2019-12" db="EMBL/GenBank/DDBJ databases">
        <authorList>
            <person name="Alioto T."/>
            <person name="Alioto T."/>
            <person name="Gomez Garrido J."/>
        </authorList>
    </citation>
    <scope>NUCLEOTIDE SEQUENCE [LARGE SCALE GENOMIC DNA]</scope>
</reference>
<dbReference type="Proteomes" id="UP000594638">
    <property type="component" value="Unassembled WGS sequence"/>
</dbReference>
<dbReference type="Gramene" id="OE9A037214T1">
    <property type="protein sequence ID" value="OE9A037214C1"/>
    <property type="gene ID" value="OE9A037214"/>
</dbReference>
<dbReference type="AlphaFoldDB" id="A0A8S0SNK3"/>
<protein>
    <submittedName>
        <fullName evidence="1">Uncharacterized protein</fullName>
    </submittedName>
</protein>
<accession>A0A8S0SNK3</accession>
<keyword evidence="2" id="KW-1185">Reference proteome</keyword>
<sequence>MKNEKAKKLGSKVGNWKDILGIDALTLGIDVGGNHVWTVVRIDEESVSEILGWLWMWKQQYFSAPNMEASALPKVDGTFDGQFLSSSEKEGYLAFGF</sequence>
<name>A0A8S0SNK3_OLEEU</name>
<evidence type="ECO:0000313" key="1">
    <source>
        <dbReference type="EMBL" id="CAA2993168.1"/>
    </source>
</evidence>
<evidence type="ECO:0000313" key="2">
    <source>
        <dbReference type="Proteomes" id="UP000594638"/>
    </source>
</evidence>
<proteinExistence type="predicted"/>
<comment type="caution">
    <text evidence="1">The sequence shown here is derived from an EMBL/GenBank/DDBJ whole genome shotgun (WGS) entry which is preliminary data.</text>
</comment>